<sequence length="300" mass="33481">MNILITGGTGLVGKHLTKLLLSKGYKVSFLSRKKEQIPNVKVYQWNIEKGQIEADALTNVDYIVHLAGAGIADKRWTDKRKQEIIDSRIKPIQLLNKHLQTHKIKLKAFVSASAIGFYGGDTGETRLDENSNAGNDFLATCTKIWETETKNFTQAERTVSLRTGIVLSEAGGALPKLAQPIKLGVGSPLGSGKQWMSWIHIDDMCQLYLQAIEDKKMHGPYNAVAPEPIRNEEMTKTVAEVLKRPLWLPNIPSFAIKLLFGELAITVLGGNYVKNKRVSEEVSFSYEFPRLKEALENLYA</sequence>
<feature type="domain" description="DUF1731" evidence="3">
    <location>
        <begin position="251"/>
        <end position="298"/>
    </location>
</feature>
<dbReference type="RefSeq" id="WP_340235443.1">
    <property type="nucleotide sequence ID" value="NZ_JBBEWC010000004.1"/>
</dbReference>
<dbReference type="InterPro" id="IPR036291">
    <property type="entry name" value="NAD(P)-bd_dom_sf"/>
</dbReference>
<dbReference type="Pfam" id="PF01370">
    <property type="entry name" value="Epimerase"/>
    <property type="match status" value="1"/>
</dbReference>
<name>A0ABW5J3D6_9BACT</name>
<organism evidence="4 5">
    <name type="scientific">Emticicia soli</name>
    <dbReference type="NCBI Taxonomy" id="2027878"/>
    <lineage>
        <taxon>Bacteria</taxon>
        <taxon>Pseudomonadati</taxon>
        <taxon>Bacteroidota</taxon>
        <taxon>Cytophagia</taxon>
        <taxon>Cytophagales</taxon>
        <taxon>Leadbetterellaceae</taxon>
        <taxon>Emticicia</taxon>
    </lineage>
</organism>
<protein>
    <submittedName>
        <fullName evidence="4">TIGR01777 family oxidoreductase</fullName>
    </submittedName>
</protein>
<evidence type="ECO:0000313" key="5">
    <source>
        <dbReference type="Proteomes" id="UP001597510"/>
    </source>
</evidence>
<dbReference type="Gene3D" id="3.40.50.720">
    <property type="entry name" value="NAD(P)-binding Rossmann-like Domain"/>
    <property type="match status" value="1"/>
</dbReference>
<accession>A0ABW5J3D6</accession>
<comment type="caution">
    <text evidence="4">The sequence shown here is derived from an EMBL/GenBank/DDBJ whole genome shotgun (WGS) entry which is preliminary data.</text>
</comment>
<dbReference type="InterPro" id="IPR010099">
    <property type="entry name" value="SDR39U1"/>
</dbReference>
<feature type="domain" description="NAD-dependent epimerase/dehydratase" evidence="2">
    <location>
        <begin position="3"/>
        <end position="216"/>
    </location>
</feature>
<evidence type="ECO:0000259" key="2">
    <source>
        <dbReference type="Pfam" id="PF01370"/>
    </source>
</evidence>
<dbReference type="PANTHER" id="PTHR11092">
    <property type="entry name" value="SUGAR NUCLEOTIDE EPIMERASE RELATED"/>
    <property type="match status" value="1"/>
</dbReference>
<reference evidence="5" key="1">
    <citation type="journal article" date="2019" name="Int. J. Syst. Evol. Microbiol.">
        <title>The Global Catalogue of Microorganisms (GCM) 10K type strain sequencing project: providing services to taxonomists for standard genome sequencing and annotation.</title>
        <authorList>
            <consortium name="The Broad Institute Genomics Platform"/>
            <consortium name="The Broad Institute Genome Sequencing Center for Infectious Disease"/>
            <person name="Wu L."/>
            <person name="Ma J."/>
        </authorList>
    </citation>
    <scope>NUCLEOTIDE SEQUENCE [LARGE SCALE GENOMIC DNA]</scope>
    <source>
        <strain evidence="5">KCTC 52344</strain>
    </source>
</reference>
<dbReference type="NCBIfam" id="TIGR01777">
    <property type="entry name" value="yfcH"/>
    <property type="match status" value="1"/>
</dbReference>
<dbReference type="SUPFAM" id="SSF51735">
    <property type="entry name" value="NAD(P)-binding Rossmann-fold domains"/>
    <property type="match status" value="1"/>
</dbReference>
<dbReference type="InterPro" id="IPR013549">
    <property type="entry name" value="DUF1731"/>
</dbReference>
<proteinExistence type="inferred from homology"/>
<dbReference type="PANTHER" id="PTHR11092:SF0">
    <property type="entry name" value="EPIMERASE FAMILY PROTEIN SDR39U1"/>
    <property type="match status" value="1"/>
</dbReference>
<dbReference type="Proteomes" id="UP001597510">
    <property type="component" value="Unassembled WGS sequence"/>
</dbReference>
<gene>
    <name evidence="4" type="ORF">ACFSR2_03995</name>
</gene>
<dbReference type="Pfam" id="PF08338">
    <property type="entry name" value="DUF1731"/>
    <property type="match status" value="1"/>
</dbReference>
<dbReference type="EMBL" id="JBHULC010000004">
    <property type="protein sequence ID" value="MFD2520033.1"/>
    <property type="molecule type" value="Genomic_DNA"/>
</dbReference>
<evidence type="ECO:0000256" key="1">
    <source>
        <dbReference type="ARBA" id="ARBA00009353"/>
    </source>
</evidence>
<evidence type="ECO:0000313" key="4">
    <source>
        <dbReference type="EMBL" id="MFD2520033.1"/>
    </source>
</evidence>
<comment type="similarity">
    <text evidence="1">Belongs to the NAD(P)-dependent epimerase/dehydratase family. SDR39U1 subfamily.</text>
</comment>
<dbReference type="InterPro" id="IPR001509">
    <property type="entry name" value="Epimerase_deHydtase"/>
</dbReference>
<keyword evidence="5" id="KW-1185">Reference proteome</keyword>
<evidence type="ECO:0000259" key="3">
    <source>
        <dbReference type="Pfam" id="PF08338"/>
    </source>
</evidence>